<dbReference type="Gene3D" id="3.40.50.300">
    <property type="entry name" value="P-loop containing nucleotide triphosphate hydrolases"/>
    <property type="match status" value="1"/>
</dbReference>
<dbReference type="InterPro" id="IPR030379">
    <property type="entry name" value="G_SEPTIN_dom"/>
</dbReference>
<evidence type="ECO:0000259" key="1">
    <source>
        <dbReference type="Pfam" id="PF00735"/>
    </source>
</evidence>
<keyword evidence="3" id="KW-1185">Reference proteome</keyword>
<gene>
    <name evidence="2" type="ORF">QQZ08_011638</name>
</gene>
<dbReference type="EMBL" id="JAZAVK010000186">
    <property type="protein sequence ID" value="KAK7417419.1"/>
    <property type="molecule type" value="Genomic_DNA"/>
</dbReference>
<organism evidence="2 3">
    <name type="scientific">Neonectria magnoliae</name>
    <dbReference type="NCBI Taxonomy" id="2732573"/>
    <lineage>
        <taxon>Eukaryota</taxon>
        <taxon>Fungi</taxon>
        <taxon>Dikarya</taxon>
        <taxon>Ascomycota</taxon>
        <taxon>Pezizomycotina</taxon>
        <taxon>Sordariomycetes</taxon>
        <taxon>Hypocreomycetidae</taxon>
        <taxon>Hypocreales</taxon>
        <taxon>Nectriaceae</taxon>
        <taxon>Neonectria</taxon>
    </lineage>
</organism>
<evidence type="ECO:0000313" key="3">
    <source>
        <dbReference type="Proteomes" id="UP001498421"/>
    </source>
</evidence>
<dbReference type="Proteomes" id="UP001498421">
    <property type="component" value="Unassembled WGS sequence"/>
</dbReference>
<feature type="non-terminal residue" evidence="2">
    <location>
        <position position="1"/>
    </location>
</feature>
<dbReference type="SUPFAM" id="SSF52540">
    <property type="entry name" value="P-loop containing nucleoside triphosphate hydrolases"/>
    <property type="match status" value="1"/>
</dbReference>
<feature type="domain" description="Septin-type G" evidence="1">
    <location>
        <begin position="120"/>
        <end position="189"/>
    </location>
</feature>
<evidence type="ECO:0000313" key="2">
    <source>
        <dbReference type="EMBL" id="KAK7417419.1"/>
    </source>
</evidence>
<sequence>IGKTSLIRTLAQRCEHIVHTDQIESTQSTQVAEIYASSRPHPWWKADSQQIPHARRRYSTTGEMLDRNVCFVEGPGHRHGSLSTWYDLRYVQSHLAPLLGKAMDDSDLFSLLNAGGEPIVDVILYLIPHKGLEAEDMAYIKDAQAMTNVIPLLARVDELGGDEVELARRRVLHSLLEEDLQCFSFAGPEPYAETSHVYAISTETQTDYDTMDASVLMNSEYIPPLVPTDLHRLVDHIFSLDGSAQLRHSAAVKVHCRVGVWSNAPFLEEP</sequence>
<proteinExistence type="predicted"/>
<dbReference type="InterPro" id="IPR027417">
    <property type="entry name" value="P-loop_NTPase"/>
</dbReference>
<protein>
    <recommendedName>
        <fullName evidence="1">Septin-type G domain-containing protein</fullName>
    </recommendedName>
</protein>
<accession>A0ABR1H8N9</accession>
<name>A0ABR1H8N9_9HYPO</name>
<dbReference type="Pfam" id="PF00735">
    <property type="entry name" value="Septin"/>
    <property type="match status" value="1"/>
</dbReference>
<reference evidence="2 3" key="1">
    <citation type="journal article" date="2025" name="Microbiol. Resour. Announc.">
        <title>Draft genome sequences for Neonectria magnoliae and Neonectria punicea, canker pathogens of Liriodendron tulipifera and Acer saccharum in West Virginia.</title>
        <authorList>
            <person name="Petronek H.M."/>
            <person name="Kasson M.T."/>
            <person name="Metheny A.M."/>
            <person name="Stauder C.M."/>
            <person name="Lovett B."/>
            <person name="Lynch S.C."/>
            <person name="Garnas J.R."/>
            <person name="Kasson L.R."/>
            <person name="Stajich J.E."/>
        </authorList>
    </citation>
    <scope>NUCLEOTIDE SEQUENCE [LARGE SCALE GENOMIC DNA]</scope>
    <source>
        <strain evidence="2 3">NRRL 64651</strain>
    </source>
</reference>
<comment type="caution">
    <text evidence="2">The sequence shown here is derived from an EMBL/GenBank/DDBJ whole genome shotgun (WGS) entry which is preliminary data.</text>
</comment>